<dbReference type="AlphaFoldDB" id="A0A3B1CI17"/>
<proteinExistence type="inferred from homology"/>
<evidence type="ECO:0000256" key="1">
    <source>
        <dbReference type="ARBA" id="ARBA00006422"/>
    </source>
</evidence>
<dbReference type="EC" id="1.3.1.14" evidence="12"/>
<evidence type="ECO:0000256" key="10">
    <source>
        <dbReference type="ARBA" id="ARBA00034078"/>
    </source>
</evidence>
<dbReference type="PANTHER" id="PTHR43513">
    <property type="entry name" value="DIHYDROOROTATE DEHYDROGENASE B (NAD(+)), ELECTRON TRANSFER SUBUNIT"/>
    <property type="match status" value="1"/>
</dbReference>
<dbReference type="PANTHER" id="PTHR43513:SF3">
    <property type="entry name" value="DIHYDROOROTATE DEHYDROGENASE B (NAD(+)), ELECTRON TRANSFER SUBUNIT-RELATED"/>
    <property type="match status" value="1"/>
</dbReference>
<feature type="domain" description="FAD-binding FR-type" evidence="11">
    <location>
        <begin position="1"/>
        <end position="98"/>
    </location>
</feature>
<keyword evidence="2" id="KW-0813">Transport</keyword>
<dbReference type="InterPro" id="IPR001433">
    <property type="entry name" value="OxRdtase_FAD/NAD-bd"/>
</dbReference>
<reference evidence="12" key="1">
    <citation type="submission" date="2018-06" db="EMBL/GenBank/DDBJ databases">
        <authorList>
            <person name="Zhirakovskaya E."/>
        </authorList>
    </citation>
    <scope>NUCLEOTIDE SEQUENCE</scope>
</reference>
<dbReference type="Gene3D" id="2.10.240.10">
    <property type="entry name" value="Dihydroorotate dehydrogenase, electron transfer subunit"/>
    <property type="match status" value="1"/>
</dbReference>
<keyword evidence="4" id="KW-0001">2Fe-2S</keyword>
<dbReference type="InterPro" id="IPR017927">
    <property type="entry name" value="FAD-bd_FR_type"/>
</dbReference>
<sequence>MNCVVLENKIQADGFFYLSLKPDKPLGEITPGEFVMIRCAQSLDPFLRRPMSIADFTRDGSRFGLLVQVTGKGTAILSRLETGGNVDVIGPFGKGFKVPAGAKSIWIVAGGCGVAPFLGLIDSSVNGPIDYTVFLGARSADTLLYTARFQNRGAQTIIATEDGSKGFHGLVTEPLREKLQDEKPDAIFTCGPNPMMRAVKTIAEKEGTLCFVSLENMMACGVGACLGCVAKVPGENRYVTTCKAGPVFDALSVEI</sequence>
<comment type="similarity">
    <text evidence="1">Belongs to the PyrK family.</text>
</comment>
<dbReference type="InterPro" id="IPR019480">
    <property type="entry name" value="Dihydroorotate_DH_Fe-S-bd"/>
</dbReference>
<keyword evidence="9" id="KW-0411">Iron-sulfur</keyword>
<gene>
    <name evidence="12" type="ORF">MNBD_NITROSPINAE02-830</name>
</gene>
<dbReference type="PROSITE" id="PS51384">
    <property type="entry name" value="FAD_FR"/>
    <property type="match status" value="1"/>
</dbReference>
<evidence type="ECO:0000256" key="9">
    <source>
        <dbReference type="ARBA" id="ARBA00023014"/>
    </source>
</evidence>
<keyword evidence="3" id="KW-0285">Flavoprotein</keyword>
<protein>
    <submittedName>
        <fullName evidence="12">Dihydroorotate dehydrogenase (NAD(+)), electron transfer subunit</fullName>
        <ecNumber evidence="12">1.3.1.14</ecNumber>
    </submittedName>
</protein>
<dbReference type="InterPro" id="IPR017938">
    <property type="entry name" value="Riboflavin_synthase-like_b-brl"/>
</dbReference>
<dbReference type="GO" id="GO:0046872">
    <property type="term" value="F:metal ion binding"/>
    <property type="evidence" value="ECO:0007669"/>
    <property type="project" value="UniProtKB-KW"/>
</dbReference>
<dbReference type="Pfam" id="PF00175">
    <property type="entry name" value="NAD_binding_1"/>
    <property type="match status" value="1"/>
</dbReference>
<evidence type="ECO:0000256" key="5">
    <source>
        <dbReference type="ARBA" id="ARBA00022723"/>
    </source>
</evidence>
<evidence type="ECO:0000313" key="12">
    <source>
        <dbReference type="EMBL" id="VAX26221.1"/>
    </source>
</evidence>
<dbReference type="Gene3D" id="3.40.50.80">
    <property type="entry name" value="Nucleotide-binding domain of ferredoxin-NADP reductase (FNR) module"/>
    <property type="match status" value="1"/>
</dbReference>
<dbReference type="GO" id="GO:0050660">
    <property type="term" value="F:flavin adenine dinucleotide binding"/>
    <property type="evidence" value="ECO:0007669"/>
    <property type="project" value="InterPro"/>
</dbReference>
<accession>A0A3B1CI17</accession>
<dbReference type="EMBL" id="UOGE01000119">
    <property type="protein sequence ID" value="VAX26221.1"/>
    <property type="molecule type" value="Genomic_DNA"/>
</dbReference>
<name>A0A3B1CI17_9ZZZZ</name>
<dbReference type="Gene3D" id="2.40.30.10">
    <property type="entry name" value="Translation factors"/>
    <property type="match status" value="1"/>
</dbReference>
<keyword evidence="8" id="KW-0408">Iron</keyword>
<keyword evidence="7" id="KW-0249">Electron transport</keyword>
<dbReference type="SUPFAM" id="SSF52343">
    <property type="entry name" value="Ferredoxin reductase-like, C-terminal NADP-linked domain"/>
    <property type="match status" value="1"/>
</dbReference>
<dbReference type="GO" id="GO:0004589">
    <property type="term" value="F:dihydroorotate dehydrogenase (NAD+) activity"/>
    <property type="evidence" value="ECO:0007669"/>
    <property type="project" value="UniProtKB-EC"/>
</dbReference>
<dbReference type="InterPro" id="IPR039261">
    <property type="entry name" value="FNR_nucleotide-bd"/>
</dbReference>
<evidence type="ECO:0000256" key="8">
    <source>
        <dbReference type="ARBA" id="ARBA00023004"/>
    </source>
</evidence>
<evidence type="ECO:0000259" key="11">
    <source>
        <dbReference type="PROSITE" id="PS51384"/>
    </source>
</evidence>
<dbReference type="GO" id="GO:0051537">
    <property type="term" value="F:2 iron, 2 sulfur cluster binding"/>
    <property type="evidence" value="ECO:0007669"/>
    <property type="project" value="UniProtKB-KW"/>
</dbReference>
<dbReference type="Pfam" id="PF10418">
    <property type="entry name" value="DHODB_Fe-S_bind"/>
    <property type="match status" value="1"/>
</dbReference>
<keyword evidence="5" id="KW-0479">Metal-binding</keyword>
<evidence type="ECO:0000256" key="3">
    <source>
        <dbReference type="ARBA" id="ARBA00022630"/>
    </source>
</evidence>
<dbReference type="InterPro" id="IPR012165">
    <property type="entry name" value="Cyt_c3_hydrogenase_gsu"/>
</dbReference>
<keyword evidence="12" id="KW-0560">Oxidoreductase</keyword>
<keyword evidence="6" id="KW-0274">FAD</keyword>
<comment type="cofactor">
    <cofactor evidence="10">
        <name>[2Fe-2S] cluster</name>
        <dbReference type="ChEBI" id="CHEBI:190135"/>
    </cofactor>
</comment>
<dbReference type="InterPro" id="IPR037117">
    <property type="entry name" value="Dihydroorotate_DH_ele_sf"/>
</dbReference>
<organism evidence="12">
    <name type="scientific">hydrothermal vent metagenome</name>
    <dbReference type="NCBI Taxonomy" id="652676"/>
    <lineage>
        <taxon>unclassified sequences</taxon>
        <taxon>metagenomes</taxon>
        <taxon>ecological metagenomes</taxon>
    </lineage>
</organism>
<dbReference type="GO" id="GO:0006221">
    <property type="term" value="P:pyrimidine nucleotide biosynthetic process"/>
    <property type="evidence" value="ECO:0007669"/>
    <property type="project" value="InterPro"/>
</dbReference>
<dbReference type="PIRSF" id="PIRSF006816">
    <property type="entry name" value="Cyc3_hyd_g"/>
    <property type="match status" value="1"/>
</dbReference>
<dbReference type="SUPFAM" id="SSF63380">
    <property type="entry name" value="Riboflavin synthase domain-like"/>
    <property type="match status" value="1"/>
</dbReference>
<evidence type="ECO:0000256" key="7">
    <source>
        <dbReference type="ARBA" id="ARBA00022982"/>
    </source>
</evidence>
<evidence type="ECO:0000256" key="2">
    <source>
        <dbReference type="ARBA" id="ARBA00022448"/>
    </source>
</evidence>
<evidence type="ECO:0000256" key="4">
    <source>
        <dbReference type="ARBA" id="ARBA00022714"/>
    </source>
</evidence>
<dbReference type="CDD" id="cd06218">
    <property type="entry name" value="DHOD_e_trans"/>
    <property type="match status" value="1"/>
</dbReference>
<evidence type="ECO:0000256" key="6">
    <source>
        <dbReference type="ARBA" id="ARBA00022827"/>
    </source>
</evidence>
<dbReference type="InterPro" id="IPR050353">
    <property type="entry name" value="PyrK_electron_transfer"/>
</dbReference>